<dbReference type="PANTHER" id="PTHR35851:SF1">
    <property type="entry name" value="CELL DIVISION PROTEIN FTSQ"/>
    <property type="match status" value="1"/>
</dbReference>
<dbReference type="PANTHER" id="PTHR35851">
    <property type="entry name" value="CELL DIVISION PROTEIN FTSQ"/>
    <property type="match status" value="1"/>
</dbReference>
<evidence type="ECO:0000256" key="1">
    <source>
        <dbReference type="ARBA" id="ARBA00004370"/>
    </source>
</evidence>
<dbReference type="InterPro" id="IPR013685">
    <property type="entry name" value="POTRA_FtsQ_type"/>
</dbReference>
<comment type="subcellular location">
    <subcellularLocation>
        <location evidence="9">Cell inner membrane</location>
        <topology evidence="9">Single-pass type II membrane protein</topology>
    </subcellularLocation>
    <subcellularLocation>
        <location evidence="1">Membrane</location>
    </subcellularLocation>
    <text evidence="9">Localizes to the division septum.</text>
</comment>
<keyword evidence="2 9" id="KW-1003">Cell membrane</keyword>
<keyword evidence="7 9" id="KW-0472">Membrane</keyword>
<accession>A0ABQ6BRK2</accession>
<feature type="domain" description="POTRA" evidence="11">
    <location>
        <begin position="37"/>
        <end position="106"/>
    </location>
</feature>
<dbReference type="InterPro" id="IPR005548">
    <property type="entry name" value="Cell_div_FtsQ/DivIB_C"/>
</dbReference>
<keyword evidence="13" id="KW-1185">Reference proteome</keyword>
<dbReference type="Gene3D" id="3.10.20.310">
    <property type="entry name" value="membrane protein fhac"/>
    <property type="match status" value="1"/>
</dbReference>
<dbReference type="EMBL" id="BSOZ01000012">
    <property type="protein sequence ID" value="GLS04077.1"/>
    <property type="molecule type" value="Genomic_DNA"/>
</dbReference>
<dbReference type="HAMAP" id="MF_00911">
    <property type="entry name" value="FtsQ_subfam"/>
    <property type="match status" value="1"/>
</dbReference>
<dbReference type="InterPro" id="IPR045335">
    <property type="entry name" value="FtsQ_C_sf"/>
</dbReference>
<dbReference type="PROSITE" id="PS51779">
    <property type="entry name" value="POTRA"/>
    <property type="match status" value="1"/>
</dbReference>
<dbReference type="Pfam" id="PF03799">
    <property type="entry name" value="FtsQ_DivIB_C"/>
    <property type="match status" value="1"/>
</dbReference>
<gene>
    <name evidence="9 12" type="primary">ftsQ</name>
    <name evidence="12" type="ORF">GCM10007860_12230</name>
</gene>
<organism evidence="12 13">
    <name type="scientific">Chitiniphilus shinanonensis</name>
    <dbReference type="NCBI Taxonomy" id="553088"/>
    <lineage>
        <taxon>Bacteria</taxon>
        <taxon>Pseudomonadati</taxon>
        <taxon>Pseudomonadota</taxon>
        <taxon>Betaproteobacteria</taxon>
        <taxon>Neisseriales</taxon>
        <taxon>Chitinibacteraceae</taxon>
        <taxon>Chitiniphilus</taxon>
    </lineage>
</organism>
<dbReference type="Gene3D" id="3.40.50.11690">
    <property type="entry name" value="Cell division protein FtsQ/DivIB"/>
    <property type="match status" value="1"/>
</dbReference>
<comment type="function">
    <text evidence="9">Essential cell division protein. May link together the upstream cell division proteins, which are predominantly cytoplasmic, with the downstream cell division proteins, which are predominantly periplasmic. May control correct divisome assembly.</text>
</comment>
<keyword evidence="3 9" id="KW-0997">Cell inner membrane</keyword>
<reference evidence="13" key="1">
    <citation type="journal article" date="2019" name="Int. J. Syst. Evol. Microbiol.">
        <title>The Global Catalogue of Microorganisms (GCM) 10K type strain sequencing project: providing services to taxonomists for standard genome sequencing and annotation.</title>
        <authorList>
            <consortium name="The Broad Institute Genomics Platform"/>
            <consortium name="The Broad Institute Genome Sequencing Center for Infectious Disease"/>
            <person name="Wu L."/>
            <person name="Ma J."/>
        </authorList>
    </citation>
    <scope>NUCLEOTIDE SEQUENCE [LARGE SCALE GENOMIC DNA]</scope>
    <source>
        <strain evidence="13">NBRC 104970</strain>
    </source>
</reference>
<dbReference type="Pfam" id="PF08478">
    <property type="entry name" value="POTRA_1"/>
    <property type="match status" value="1"/>
</dbReference>
<dbReference type="InterPro" id="IPR026579">
    <property type="entry name" value="FtsQ"/>
</dbReference>
<evidence type="ECO:0000256" key="3">
    <source>
        <dbReference type="ARBA" id="ARBA00022519"/>
    </source>
</evidence>
<evidence type="ECO:0000256" key="6">
    <source>
        <dbReference type="ARBA" id="ARBA00022989"/>
    </source>
</evidence>
<comment type="similarity">
    <text evidence="9">Belongs to the FtsQ/DivIB family. FtsQ subfamily.</text>
</comment>
<feature type="transmembrane region" description="Helical" evidence="9">
    <location>
        <begin position="7"/>
        <end position="32"/>
    </location>
</feature>
<evidence type="ECO:0000256" key="5">
    <source>
        <dbReference type="ARBA" id="ARBA00022692"/>
    </source>
</evidence>
<keyword evidence="4 9" id="KW-0132">Cell division</keyword>
<feature type="region of interest" description="Disordered" evidence="10">
    <location>
        <begin position="238"/>
        <end position="276"/>
    </location>
</feature>
<dbReference type="GO" id="GO:0051301">
    <property type="term" value="P:cell division"/>
    <property type="evidence" value="ECO:0007669"/>
    <property type="project" value="UniProtKB-KW"/>
</dbReference>
<evidence type="ECO:0000256" key="8">
    <source>
        <dbReference type="ARBA" id="ARBA00023306"/>
    </source>
</evidence>
<comment type="subunit">
    <text evidence="9">Part of a complex composed of FtsB, FtsL and FtsQ.</text>
</comment>
<keyword evidence="5 9" id="KW-0812">Transmembrane</keyword>
<keyword evidence="6 9" id="KW-1133">Transmembrane helix</keyword>
<evidence type="ECO:0000256" key="4">
    <source>
        <dbReference type="ARBA" id="ARBA00022618"/>
    </source>
</evidence>
<evidence type="ECO:0000256" key="9">
    <source>
        <dbReference type="HAMAP-Rule" id="MF_00911"/>
    </source>
</evidence>
<evidence type="ECO:0000313" key="12">
    <source>
        <dbReference type="EMBL" id="GLS04077.1"/>
    </source>
</evidence>
<comment type="caution">
    <text evidence="12">The sequence shown here is derived from an EMBL/GenBank/DDBJ whole genome shotgun (WGS) entry which is preliminary data.</text>
</comment>
<proteinExistence type="inferred from homology"/>
<dbReference type="Proteomes" id="UP001156836">
    <property type="component" value="Unassembled WGS sequence"/>
</dbReference>
<evidence type="ECO:0000256" key="2">
    <source>
        <dbReference type="ARBA" id="ARBA00022475"/>
    </source>
</evidence>
<protein>
    <recommendedName>
        <fullName evidence="9">Cell division protein FtsQ</fullName>
    </recommendedName>
</protein>
<dbReference type="RefSeq" id="WP_018748362.1">
    <property type="nucleotide sequence ID" value="NZ_BAABUF010000003.1"/>
</dbReference>
<evidence type="ECO:0000256" key="7">
    <source>
        <dbReference type="ARBA" id="ARBA00023136"/>
    </source>
</evidence>
<dbReference type="InterPro" id="IPR034746">
    <property type="entry name" value="POTRA"/>
</dbReference>
<sequence>MWDKPQLLLWFANLLTGLAALLLFYSLVFLAVNSPLFPVKRIKVDGELEHVTREQLQYVIKNELKGTFFTLNLDKTRAAFEKLPWVRKVSVRRRWPDRLEVNIEEHVAIARWGSVALLNAYGERFDAASNDKLPVLEGPGGTEKQMVEGYRALQAALAPIDKRPEHIWLSARRAWRMELNDGTVVEIGRDDALPRVQRFVTAYPNSLALIAEKHPFQYVDLRYPNGFAVRLPGYTPAEARKPGAAGVPAAPRPAAPAARPAAPQPPAPRPAAEHAA</sequence>
<evidence type="ECO:0000259" key="11">
    <source>
        <dbReference type="PROSITE" id="PS51779"/>
    </source>
</evidence>
<keyword evidence="8 9" id="KW-0131">Cell cycle</keyword>
<name>A0ABQ6BRK2_9NEIS</name>
<evidence type="ECO:0000256" key="10">
    <source>
        <dbReference type="SAM" id="MobiDB-lite"/>
    </source>
</evidence>
<evidence type="ECO:0000313" key="13">
    <source>
        <dbReference type="Proteomes" id="UP001156836"/>
    </source>
</evidence>